<accession>A0A2P2NUW3</accession>
<protein>
    <submittedName>
        <fullName evidence="1">Uncharacterized protein</fullName>
    </submittedName>
</protein>
<dbReference type="AlphaFoldDB" id="A0A2P2NUW3"/>
<organism evidence="1">
    <name type="scientific">Rhizophora mucronata</name>
    <name type="common">Asiatic mangrove</name>
    <dbReference type="NCBI Taxonomy" id="61149"/>
    <lineage>
        <taxon>Eukaryota</taxon>
        <taxon>Viridiplantae</taxon>
        <taxon>Streptophyta</taxon>
        <taxon>Embryophyta</taxon>
        <taxon>Tracheophyta</taxon>
        <taxon>Spermatophyta</taxon>
        <taxon>Magnoliopsida</taxon>
        <taxon>eudicotyledons</taxon>
        <taxon>Gunneridae</taxon>
        <taxon>Pentapetalae</taxon>
        <taxon>rosids</taxon>
        <taxon>fabids</taxon>
        <taxon>Malpighiales</taxon>
        <taxon>Rhizophoraceae</taxon>
        <taxon>Rhizophora</taxon>
    </lineage>
</organism>
<proteinExistence type="predicted"/>
<evidence type="ECO:0000313" key="1">
    <source>
        <dbReference type="EMBL" id="MBX46254.1"/>
    </source>
</evidence>
<dbReference type="EMBL" id="GGEC01065770">
    <property type="protein sequence ID" value="MBX46254.1"/>
    <property type="molecule type" value="Transcribed_RNA"/>
</dbReference>
<sequence length="66" mass="7498">MANSKRELERKARVGKEFLKGYQSYFPMYERIRTGVSLCSLSETSTVWNGIADCTKFAHASTTCKI</sequence>
<name>A0A2P2NUW3_RHIMU</name>
<reference evidence="1" key="1">
    <citation type="submission" date="2018-02" db="EMBL/GenBank/DDBJ databases">
        <title>Rhizophora mucronata_Transcriptome.</title>
        <authorList>
            <person name="Meera S.P."/>
            <person name="Sreeshan A."/>
            <person name="Augustine A."/>
        </authorList>
    </citation>
    <scope>NUCLEOTIDE SEQUENCE</scope>
    <source>
        <tissue evidence="1">Leaf</tissue>
    </source>
</reference>